<dbReference type="PANTHER" id="PTHR24156:SF4">
    <property type="entry name" value="ANKYRIN REPEAT DOMAIN 34A"/>
    <property type="match status" value="1"/>
</dbReference>
<dbReference type="Gene3D" id="1.25.40.20">
    <property type="entry name" value="Ankyrin repeat-containing domain"/>
    <property type="match status" value="1"/>
</dbReference>
<evidence type="ECO:0000256" key="2">
    <source>
        <dbReference type="ARBA" id="ARBA00022737"/>
    </source>
</evidence>
<evidence type="ECO:0000256" key="1">
    <source>
        <dbReference type="ARBA" id="ARBA00010029"/>
    </source>
</evidence>
<dbReference type="InterPro" id="IPR002110">
    <property type="entry name" value="Ankyrin_rpt"/>
</dbReference>
<keyword evidence="2" id="KW-0677">Repeat</keyword>
<reference evidence="5" key="1">
    <citation type="submission" date="2025-08" db="UniProtKB">
        <authorList>
            <consortium name="Ensembl"/>
        </authorList>
    </citation>
    <scope>IDENTIFICATION</scope>
</reference>
<evidence type="ECO:0000313" key="5">
    <source>
        <dbReference type="Ensembl" id="ENSPMGP00000013269.1"/>
    </source>
</evidence>
<dbReference type="AlphaFoldDB" id="A0A3B4A9G4"/>
<dbReference type="STRING" id="409849.ENSPMGP00000013269"/>
<dbReference type="PROSITE" id="PS50088">
    <property type="entry name" value="ANK_REPEAT"/>
    <property type="match status" value="2"/>
</dbReference>
<comment type="similarity">
    <text evidence="1">Belongs to the ANKRD34 family.</text>
</comment>
<protein>
    <submittedName>
        <fullName evidence="5">Uncharacterized protein</fullName>
    </submittedName>
</protein>
<reference evidence="5" key="2">
    <citation type="submission" date="2025-09" db="UniProtKB">
        <authorList>
            <consortium name="Ensembl"/>
        </authorList>
    </citation>
    <scope>IDENTIFICATION</scope>
</reference>
<keyword evidence="6" id="KW-1185">Reference proteome</keyword>
<proteinExistence type="inferred from homology"/>
<feature type="repeat" description="ANK" evidence="4">
    <location>
        <begin position="77"/>
        <end position="110"/>
    </location>
</feature>
<dbReference type="Pfam" id="PF12796">
    <property type="entry name" value="Ank_2"/>
    <property type="match status" value="1"/>
</dbReference>
<dbReference type="Proteomes" id="UP000261520">
    <property type="component" value="Unplaced"/>
</dbReference>
<feature type="repeat" description="ANK" evidence="4">
    <location>
        <begin position="40"/>
        <end position="76"/>
    </location>
</feature>
<dbReference type="InterPro" id="IPR036770">
    <property type="entry name" value="Ankyrin_rpt-contain_sf"/>
</dbReference>
<dbReference type="SMART" id="SM00248">
    <property type="entry name" value="ANK"/>
    <property type="match status" value="3"/>
</dbReference>
<dbReference type="InterPro" id="IPR042637">
    <property type="entry name" value="AN34A/B/C"/>
</dbReference>
<dbReference type="SUPFAM" id="SSF48403">
    <property type="entry name" value="Ankyrin repeat"/>
    <property type="match status" value="1"/>
</dbReference>
<evidence type="ECO:0000256" key="4">
    <source>
        <dbReference type="PROSITE-ProRule" id="PRU00023"/>
    </source>
</evidence>
<dbReference type="PANTHER" id="PTHR24156">
    <property type="entry name" value="ANK_REP_REGION DOMAIN-CONTAINING PROTEIN"/>
    <property type="match status" value="1"/>
</dbReference>
<name>A0A3B4A9G4_9GOBI</name>
<keyword evidence="3 4" id="KW-0040">ANK repeat</keyword>
<evidence type="ECO:0000313" key="6">
    <source>
        <dbReference type="Proteomes" id="UP000261520"/>
    </source>
</evidence>
<dbReference type="PRINTS" id="PR01415">
    <property type="entry name" value="ANKYRIN"/>
</dbReference>
<accession>A0A3B4A9G4</accession>
<sequence>MGDAVQTEGHALLKAVSQGKLRLARLLLEGGAYINEGNERGETALSAACMFGDAHVRTRMVRYLLEQGADPNMADSSGRTALMHAVHQRAGVHVVSLLLKHGADPSLKDYAGNSALTRALVHALRDGGATLRLLLDACERRGHEVLILTCCSDGGQRTVRQYHHTAPERHHIRQAARCVSRKLFSTCCLPKRLKTSVRLFSSLIRGEKKHRRRASSFFLSASLSSPFLQRSFIWTNDRFSKHMTYISLTHDTYLTHH</sequence>
<dbReference type="PROSITE" id="PS50297">
    <property type="entry name" value="ANK_REP_REGION"/>
    <property type="match status" value="2"/>
</dbReference>
<evidence type="ECO:0000256" key="3">
    <source>
        <dbReference type="ARBA" id="ARBA00023043"/>
    </source>
</evidence>
<dbReference type="Ensembl" id="ENSPMGT00000014162.1">
    <property type="protein sequence ID" value="ENSPMGP00000013269.1"/>
    <property type="gene ID" value="ENSPMGG00000010939.1"/>
</dbReference>
<organism evidence="5 6">
    <name type="scientific">Periophthalmus magnuspinnatus</name>
    <dbReference type="NCBI Taxonomy" id="409849"/>
    <lineage>
        <taxon>Eukaryota</taxon>
        <taxon>Metazoa</taxon>
        <taxon>Chordata</taxon>
        <taxon>Craniata</taxon>
        <taxon>Vertebrata</taxon>
        <taxon>Euteleostomi</taxon>
        <taxon>Actinopterygii</taxon>
        <taxon>Neopterygii</taxon>
        <taxon>Teleostei</taxon>
        <taxon>Neoteleostei</taxon>
        <taxon>Acanthomorphata</taxon>
        <taxon>Gobiaria</taxon>
        <taxon>Gobiiformes</taxon>
        <taxon>Gobioidei</taxon>
        <taxon>Gobiidae</taxon>
        <taxon>Oxudercinae</taxon>
        <taxon>Periophthalmus</taxon>
    </lineage>
</organism>